<gene>
    <name evidence="14" type="ORF">Tci_018840</name>
</gene>
<dbReference type="UniPathway" id="UPA00143"/>
<evidence type="ECO:0000259" key="13">
    <source>
        <dbReference type="PROSITE" id="PS51081"/>
    </source>
</evidence>
<keyword evidence="8" id="KW-0833">Ubl conjugation pathway</keyword>
<dbReference type="GO" id="GO:0016567">
    <property type="term" value="P:protein ubiquitination"/>
    <property type="evidence" value="ECO:0007669"/>
    <property type="project" value="UniProtKB-UniPathway"/>
</dbReference>
<evidence type="ECO:0000256" key="12">
    <source>
        <dbReference type="SAM" id="MobiDB-lite"/>
    </source>
</evidence>
<keyword evidence="5 14" id="KW-0808">Transferase</keyword>
<evidence type="ECO:0000256" key="2">
    <source>
        <dbReference type="ARBA" id="ARBA00004906"/>
    </source>
</evidence>
<feature type="non-terminal residue" evidence="14">
    <location>
        <position position="1"/>
    </location>
</feature>
<protein>
    <recommendedName>
        <fullName evidence="4">RING-type E3 ubiquitin transferase</fullName>
        <ecNumber evidence="4">2.3.2.27</ecNumber>
    </recommendedName>
</protein>
<dbReference type="PANTHER" id="PTHR46632">
    <property type="entry name" value="E3 UBIQUITIN-PROTEIN LIGASE SINA-LIKE 4"/>
    <property type="match status" value="1"/>
</dbReference>
<dbReference type="Gene3D" id="3.30.40.10">
    <property type="entry name" value="Zinc/RING finger domain, C3HC4 (zinc finger)"/>
    <property type="match status" value="1"/>
</dbReference>
<dbReference type="GO" id="GO:0061630">
    <property type="term" value="F:ubiquitin protein ligase activity"/>
    <property type="evidence" value="ECO:0007669"/>
    <property type="project" value="UniProtKB-EC"/>
</dbReference>
<dbReference type="EC" id="2.3.2.27" evidence="4"/>
<evidence type="ECO:0000256" key="6">
    <source>
        <dbReference type="ARBA" id="ARBA00022723"/>
    </source>
</evidence>
<dbReference type="SUPFAM" id="SSF49599">
    <property type="entry name" value="TRAF domain-like"/>
    <property type="match status" value="1"/>
</dbReference>
<sequence>EVFGDKDNGNANGELQVVLADPTVLDCSICHEPLCTPVFQQHNTNNENEALQVVLDDPNILDCMICSNLLFPPVFQCERGHLVCFRCCSEFKGVCLCCEPNNNRCRGFEKFIESISSISCKNARFGCKKTVPYNNKSKHEQSCPYAICSCPYPSCSFGGSFQSLYFHFDIKHTASTGRFTYGTTFSICIEIDQMTIFLQEQNENVIFILNHEVQEHERALNIDCVGVGCFKSGFVYQLTAKSMETCLSLRSVPEIYTEWSKDTPRKCNLTVPSGFADYDGLLSLSVCIKKKVIPSEFEEEMKEVSIGSDRHCAGPSSSVEKGIYHAGRAAQR</sequence>
<evidence type="ECO:0000256" key="10">
    <source>
        <dbReference type="ARBA" id="ARBA00024004"/>
    </source>
</evidence>
<reference evidence="14" key="1">
    <citation type="journal article" date="2019" name="Sci. Rep.">
        <title>Draft genome of Tanacetum cinerariifolium, the natural source of mosquito coil.</title>
        <authorList>
            <person name="Yamashiro T."/>
            <person name="Shiraishi A."/>
            <person name="Satake H."/>
            <person name="Nakayama K."/>
        </authorList>
    </citation>
    <scope>NUCLEOTIDE SEQUENCE</scope>
</reference>
<comment type="catalytic activity">
    <reaction evidence="1">
        <text>S-ubiquitinyl-[E2 ubiquitin-conjugating enzyme]-L-cysteine + [acceptor protein]-L-lysine = [E2 ubiquitin-conjugating enzyme]-L-cysteine + N(6)-ubiquitinyl-[acceptor protein]-L-lysine.</text>
        <dbReference type="EC" id="2.3.2.27"/>
    </reaction>
</comment>
<evidence type="ECO:0000256" key="4">
    <source>
        <dbReference type="ARBA" id="ARBA00012483"/>
    </source>
</evidence>
<name>A0A6L2KDR7_TANCI</name>
<keyword evidence="6" id="KW-0479">Metal-binding</keyword>
<keyword evidence="14" id="KW-0032">Aminotransferase</keyword>
<dbReference type="Pfam" id="PF21362">
    <property type="entry name" value="Sina_RING"/>
    <property type="match status" value="1"/>
</dbReference>
<evidence type="ECO:0000256" key="5">
    <source>
        <dbReference type="ARBA" id="ARBA00022679"/>
    </source>
</evidence>
<accession>A0A6L2KDR7</accession>
<comment type="similarity">
    <text evidence="3">Belongs to the SINA (Seven in absentia) family.</text>
</comment>
<dbReference type="GO" id="GO:0008483">
    <property type="term" value="F:transaminase activity"/>
    <property type="evidence" value="ECO:0007669"/>
    <property type="project" value="UniProtKB-KW"/>
</dbReference>
<feature type="region of interest" description="Disordered" evidence="12">
    <location>
        <begin position="308"/>
        <end position="332"/>
    </location>
</feature>
<keyword evidence="7 11" id="KW-0863">Zinc-finger</keyword>
<proteinExistence type="inferred from homology"/>
<evidence type="ECO:0000256" key="1">
    <source>
        <dbReference type="ARBA" id="ARBA00000900"/>
    </source>
</evidence>
<dbReference type="InterPro" id="IPR044286">
    <property type="entry name" value="SINL_plant"/>
</dbReference>
<comment type="pathway">
    <text evidence="2">Protein modification; protein ubiquitination.</text>
</comment>
<dbReference type="InterPro" id="IPR013010">
    <property type="entry name" value="Znf_SIAH"/>
</dbReference>
<dbReference type="InterPro" id="IPR049548">
    <property type="entry name" value="Sina-like_RING"/>
</dbReference>
<comment type="function">
    <text evidence="10">E3 ubiquitin-protein ligase that mediates ubiquitination and subsequent proteasomal degradation of target proteins. E3 ubiquitin ligases accept ubiquitin from an E2 ubiquitin-conjugating enzyme in the form of a thioester and then directly transfers the ubiquitin to targeted substrates. It probably triggers the ubiquitin-mediated degradation of different substrates.</text>
</comment>
<dbReference type="GO" id="GO:0008270">
    <property type="term" value="F:zinc ion binding"/>
    <property type="evidence" value="ECO:0007669"/>
    <property type="project" value="UniProtKB-KW"/>
</dbReference>
<evidence type="ECO:0000256" key="3">
    <source>
        <dbReference type="ARBA" id="ARBA00009119"/>
    </source>
</evidence>
<evidence type="ECO:0000256" key="9">
    <source>
        <dbReference type="ARBA" id="ARBA00022833"/>
    </source>
</evidence>
<evidence type="ECO:0000313" key="14">
    <source>
        <dbReference type="EMBL" id="GEU46862.1"/>
    </source>
</evidence>
<evidence type="ECO:0000256" key="11">
    <source>
        <dbReference type="PROSITE-ProRule" id="PRU00455"/>
    </source>
</evidence>
<dbReference type="EMBL" id="BKCJ010002188">
    <property type="protein sequence ID" value="GEU46862.1"/>
    <property type="molecule type" value="Genomic_DNA"/>
</dbReference>
<dbReference type="InterPro" id="IPR013083">
    <property type="entry name" value="Znf_RING/FYVE/PHD"/>
</dbReference>
<dbReference type="PROSITE" id="PS51081">
    <property type="entry name" value="ZF_SIAH"/>
    <property type="match status" value="1"/>
</dbReference>
<comment type="caution">
    <text evidence="14">The sequence shown here is derived from an EMBL/GenBank/DDBJ whole genome shotgun (WGS) entry which is preliminary data.</text>
</comment>
<dbReference type="Pfam" id="PF21361">
    <property type="entry name" value="Sina_ZnF"/>
    <property type="match status" value="1"/>
</dbReference>
<dbReference type="PANTHER" id="PTHR46632:SF16">
    <property type="entry name" value="E3 UBIQUITIN-PROTEIN LIGASE SINA-LIKE 10"/>
    <property type="match status" value="1"/>
</dbReference>
<evidence type="ECO:0000256" key="7">
    <source>
        <dbReference type="ARBA" id="ARBA00022771"/>
    </source>
</evidence>
<organism evidence="14">
    <name type="scientific">Tanacetum cinerariifolium</name>
    <name type="common">Dalmatian daisy</name>
    <name type="synonym">Chrysanthemum cinerariifolium</name>
    <dbReference type="NCBI Taxonomy" id="118510"/>
    <lineage>
        <taxon>Eukaryota</taxon>
        <taxon>Viridiplantae</taxon>
        <taxon>Streptophyta</taxon>
        <taxon>Embryophyta</taxon>
        <taxon>Tracheophyta</taxon>
        <taxon>Spermatophyta</taxon>
        <taxon>Magnoliopsida</taxon>
        <taxon>eudicotyledons</taxon>
        <taxon>Gunneridae</taxon>
        <taxon>Pentapetalae</taxon>
        <taxon>asterids</taxon>
        <taxon>campanulids</taxon>
        <taxon>Asterales</taxon>
        <taxon>Asteraceae</taxon>
        <taxon>Asteroideae</taxon>
        <taxon>Anthemideae</taxon>
        <taxon>Anthemidinae</taxon>
        <taxon>Tanacetum</taxon>
    </lineage>
</organism>
<dbReference type="AlphaFoldDB" id="A0A6L2KDR7"/>
<feature type="domain" description="SIAH-type" evidence="13">
    <location>
        <begin position="115"/>
        <end position="173"/>
    </location>
</feature>
<keyword evidence="9" id="KW-0862">Zinc</keyword>
<evidence type="ECO:0000256" key="8">
    <source>
        <dbReference type="ARBA" id="ARBA00022786"/>
    </source>
</evidence>